<keyword evidence="8" id="KW-0902">Two-component regulatory system</keyword>
<dbReference type="InterPro" id="IPR036890">
    <property type="entry name" value="HATPase_C_sf"/>
</dbReference>
<keyword evidence="10" id="KW-1133">Transmembrane helix</keyword>
<dbReference type="SMART" id="SM00086">
    <property type="entry name" value="PAC"/>
    <property type="match status" value="1"/>
</dbReference>
<proteinExistence type="predicted"/>
<evidence type="ECO:0000256" key="1">
    <source>
        <dbReference type="ARBA" id="ARBA00000085"/>
    </source>
</evidence>
<dbReference type="GO" id="GO:0004673">
    <property type="term" value="F:protein histidine kinase activity"/>
    <property type="evidence" value="ECO:0007669"/>
    <property type="project" value="UniProtKB-EC"/>
</dbReference>
<dbReference type="EC" id="2.7.13.3" evidence="2"/>
<dbReference type="PANTHER" id="PTHR43065:SF42">
    <property type="entry name" value="TWO-COMPONENT SENSOR PPRA"/>
    <property type="match status" value="1"/>
</dbReference>
<dbReference type="PROSITE" id="PS50109">
    <property type="entry name" value="HIS_KIN"/>
    <property type="match status" value="1"/>
</dbReference>
<dbReference type="InterPro" id="IPR005467">
    <property type="entry name" value="His_kinase_dom"/>
</dbReference>
<keyword evidence="5" id="KW-0547">Nucleotide-binding</keyword>
<evidence type="ECO:0000256" key="5">
    <source>
        <dbReference type="ARBA" id="ARBA00022741"/>
    </source>
</evidence>
<sequence>MRTWRRQQPSGTAPGGEVERGRDLLAIVPLVAILVLTIMVSLLLWLLDRNEKERLRTTLISDALWVEQTLRFQLSIDEDAIVRLALDDGQHGIDRSALGDRARLHLQNNPEVLRIILFDARGEPVFSVPHSLELQSEYASRSRSLAAAAATVRPVYSPLYTSPSGDLLTDLAISTTNGGVLLATVSIRTLIARQIPWWITEKYAVQLVDLDNHVMAEKARVEPPDAELTHKISFDPPLSGAWLLISRYRLSSDFSNNLLMGGVFGLALFAVFSLLVLYRNGLKRQTAETRLRGEMAFRRAMEESLTVGLRARDHEGRILYVNNAFCQMTGFKADHLTGHMPPMPYWREDRIAETLARHDALNRSGLTVQSFETSFRRSDGSELDVQVFEAPLIDAHGRHRGWMGSVIDISDQKKAAELSRLQAQHMQRTGRLITLGEMASSLAHELNQPLAAIASYAAGSLNILRNDGNPATVIPAIEKLSAQTERAGQIIRRIQDFVRKRDPKFEEVDLASVIAETAAFLATDTSAAKALVTVDAGGEMAPVRADRILLEQLMLNLMRNGIEAMTGTGTGQPQLEVELRSLPGVQVIEIRDRGTGISDTVAERLFQPFVTSKAEGMGMGLSICRTIVELHRGRLEHRPNPGGGTIFSVILPEPEAERPAAE</sequence>
<dbReference type="InterPro" id="IPR004358">
    <property type="entry name" value="Sig_transdc_His_kin-like_C"/>
</dbReference>
<protein>
    <recommendedName>
        <fullName evidence="2">histidine kinase</fullName>
        <ecNumber evidence="2">2.7.13.3</ecNumber>
    </recommendedName>
</protein>
<evidence type="ECO:0000313" key="14">
    <source>
        <dbReference type="EMBL" id="MBP1852416.1"/>
    </source>
</evidence>
<dbReference type="PANTHER" id="PTHR43065">
    <property type="entry name" value="SENSOR HISTIDINE KINASE"/>
    <property type="match status" value="1"/>
</dbReference>
<comment type="caution">
    <text evidence="14">The sequence shown here is derived from an EMBL/GenBank/DDBJ whole genome shotgun (WGS) entry which is preliminary data.</text>
</comment>
<keyword evidence="7" id="KW-0067">ATP-binding</keyword>
<evidence type="ECO:0000256" key="9">
    <source>
        <dbReference type="SAM" id="MobiDB-lite"/>
    </source>
</evidence>
<dbReference type="InterPro" id="IPR003661">
    <property type="entry name" value="HisK_dim/P_dom"/>
</dbReference>
<dbReference type="Gene3D" id="1.10.287.130">
    <property type="match status" value="1"/>
</dbReference>
<dbReference type="SUPFAM" id="SSF55785">
    <property type="entry name" value="PYP-like sensor domain (PAS domain)"/>
    <property type="match status" value="1"/>
</dbReference>
<feature type="region of interest" description="Disordered" evidence="9">
    <location>
        <begin position="641"/>
        <end position="662"/>
    </location>
</feature>
<evidence type="ECO:0000256" key="4">
    <source>
        <dbReference type="ARBA" id="ARBA00022679"/>
    </source>
</evidence>
<accession>A0ABS4E391</accession>
<evidence type="ECO:0000256" key="2">
    <source>
        <dbReference type="ARBA" id="ARBA00012438"/>
    </source>
</evidence>
<dbReference type="SUPFAM" id="SSF55874">
    <property type="entry name" value="ATPase domain of HSP90 chaperone/DNA topoisomerase II/histidine kinase"/>
    <property type="match status" value="1"/>
</dbReference>
<keyword evidence="3" id="KW-0597">Phosphoprotein</keyword>
<evidence type="ECO:0000259" key="11">
    <source>
        <dbReference type="PROSITE" id="PS50109"/>
    </source>
</evidence>
<dbReference type="CDD" id="cd00082">
    <property type="entry name" value="HisKA"/>
    <property type="match status" value="1"/>
</dbReference>
<feature type="transmembrane region" description="Helical" evidence="10">
    <location>
        <begin position="24"/>
        <end position="47"/>
    </location>
</feature>
<dbReference type="InterPro" id="IPR035965">
    <property type="entry name" value="PAS-like_dom_sf"/>
</dbReference>
<dbReference type="EMBL" id="JAGGJU010000011">
    <property type="protein sequence ID" value="MBP1852416.1"/>
    <property type="molecule type" value="Genomic_DNA"/>
</dbReference>
<keyword evidence="10" id="KW-0472">Membrane</keyword>
<dbReference type="SMART" id="SM00091">
    <property type="entry name" value="PAS"/>
    <property type="match status" value="1"/>
</dbReference>
<dbReference type="NCBIfam" id="TIGR00229">
    <property type="entry name" value="sensory_box"/>
    <property type="match status" value="1"/>
</dbReference>
<keyword evidence="15" id="KW-1185">Reference proteome</keyword>
<dbReference type="SMART" id="SM00387">
    <property type="entry name" value="HATPase_c"/>
    <property type="match status" value="1"/>
</dbReference>
<dbReference type="InterPro" id="IPR036097">
    <property type="entry name" value="HisK_dim/P_sf"/>
</dbReference>
<dbReference type="InterPro" id="IPR013767">
    <property type="entry name" value="PAS_fold"/>
</dbReference>
<evidence type="ECO:0000256" key="7">
    <source>
        <dbReference type="ARBA" id="ARBA00022840"/>
    </source>
</evidence>
<dbReference type="Proteomes" id="UP000759443">
    <property type="component" value="Unassembled WGS sequence"/>
</dbReference>
<dbReference type="Pfam" id="PF00989">
    <property type="entry name" value="PAS"/>
    <property type="match status" value="1"/>
</dbReference>
<dbReference type="InterPro" id="IPR000700">
    <property type="entry name" value="PAS-assoc_C"/>
</dbReference>
<dbReference type="Pfam" id="PF02518">
    <property type="entry name" value="HATPase_c"/>
    <property type="match status" value="1"/>
</dbReference>
<dbReference type="RefSeq" id="WP_209947255.1">
    <property type="nucleotide sequence ID" value="NZ_JAGGJU010000011.1"/>
</dbReference>
<evidence type="ECO:0000256" key="8">
    <source>
        <dbReference type="ARBA" id="ARBA00023012"/>
    </source>
</evidence>
<reference evidence="14 15" key="1">
    <citation type="submission" date="2021-03" db="EMBL/GenBank/DDBJ databases">
        <title>Genomic Encyclopedia of Type Strains, Phase IV (KMG-IV): sequencing the most valuable type-strain genomes for metagenomic binning, comparative biology and taxonomic classification.</title>
        <authorList>
            <person name="Goeker M."/>
        </authorList>
    </citation>
    <scope>NUCLEOTIDE SEQUENCE [LARGE SCALE GENOMIC DNA]</scope>
    <source>
        <strain evidence="14 15">DSM 21600</strain>
    </source>
</reference>
<organism evidence="14 15">
    <name type="scientific">Rhizobium halophytocola</name>
    <dbReference type="NCBI Taxonomy" id="735519"/>
    <lineage>
        <taxon>Bacteria</taxon>
        <taxon>Pseudomonadati</taxon>
        <taxon>Pseudomonadota</taxon>
        <taxon>Alphaproteobacteria</taxon>
        <taxon>Hyphomicrobiales</taxon>
        <taxon>Rhizobiaceae</taxon>
        <taxon>Rhizobium/Agrobacterium group</taxon>
        <taxon>Rhizobium</taxon>
    </lineage>
</organism>
<evidence type="ECO:0000256" key="3">
    <source>
        <dbReference type="ARBA" id="ARBA00022553"/>
    </source>
</evidence>
<evidence type="ECO:0000256" key="6">
    <source>
        <dbReference type="ARBA" id="ARBA00022777"/>
    </source>
</evidence>
<feature type="domain" description="PAS" evidence="12">
    <location>
        <begin position="293"/>
        <end position="338"/>
    </location>
</feature>
<dbReference type="InterPro" id="IPR001610">
    <property type="entry name" value="PAC"/>
</dbReference>
<keyword evidence="4 14" id="KW-0808">Transferase</keyword>
<keyword evidence="10" id="KW-0812">Transmembrane</keyword>
<gene>
    <name evidence="14" type="ORF">J2Z17_003873</name>
</gene>
<dbReference type="SUPFAM" id="SSF47384">
    <property type="entry name" value="Homodimeric domain of signal transducing histidine kinase"/>
    <property type="match status" value="1"/>
</dbReference>
<evidence type="ECO:0000259" key="13">
    <source>
        <dbReference type="PROSITE" id="PS50113"/>
    </source>
</evidence>
<feature type="domain" description="PAC" evidence="13">
    <location>
        <begin position="369"/>
        <end position="421"/>
    </location>
</feature>
<dbReference type="InterPro" id="IPR003594">
    <property type="entry name" value="HATPase_dom"/>
</dbReference>
<dbReference type="CDD" id="cd00130">
    <property type="entry name" value="PAS"/>
    <property type="match status" value="1"/>
</dbReference>
<feature type="transmembrane region" description="Helical" evidence="10">
    <location>
        <begin position="257"/>
        <end position="278"/>
    </location>
</feature>
<dbReference type="Pfam" id="PF00512">
    <property type="entry name" value="HisKA"/>
    <property type="match status" value="1"/>
</dbReference>
<dbReference type="SMART" id="SM00388">
    <property type="entry name" value="HisKA"/>
    <property type="match status" value="1"/>
</dbReference>
<dbReference type="InterPro" id="IPR000014">
    <property type="entry name" value="PAS"/>
</dbReference>
<evidence type="ECO:0000259" key="12">
    <source>
        <dbReference type="PROSITE" id="PS50112"/>
    </source>
</evidence>
<feature type="domain" description="Histidine kinase" evidence="11">
    <location>
        <begin position="441"/>
        <end position="655"/>
    </location>
</feature>
<dbReference type="Gene3D" id="3.30.450.20">
    <property type="entry name" value="PAS domain"/>
    <property type="match status" value="1"/>
</dbReference>
<dbReference type="PROSITE" id="PS50112">
    <property type="entry name" value="PAS"/>
    <property type="match status" value="1"/>
</dbReference>
<comment type="catalytic activity">
    <reaction evidence="1">
        <text>ATP + protein L-histidine = ADP + protein N-phospho-L-histidine.</text>
        <dbReference type="EC" id="2.7.13.3"/>
    </reaction>
</comment>
<dbReference type="PRINTS" id="PR00344">
    <property type="entry name" value="BCTRLSENSOR"/>
</dbReference>
<dbReference type="PROSITE" id="PS50113">
    <property type="entry name" value="PAC"/>
    <property type="match status" value="1"/>
</dbReference>
<keyword evidence="6 14" id="KW-0418">Kinase</keyword>
<evidence type="ECO:0000313" key="15">
    <source>
        <dbReference type="Proteomes" id="UP000759443"/>
    </source>
</evidence>
<name>A0ABS4E391_9HYPH</name>
<dbReference type="Gene3D" id="3.30.565.10">
    <property type="entry name" value="Histidine kinase-like ATPase, C-terminal domain"/>
    <property type="match status" value="1"/>
</dbReference>
<evidence type="ECO:0000256" key="10">
    <source>
        <dbReference type="SAM" id="Phobius"/>
    </source>
</evidence>